<dbReference type="KEGG" id="pka:PQ456_19680"/>
<dbReference type="AlphaFoldDB" id="A0AAX3M0F3"/>
<organism evidence="1 2">
    <name type="scientific">Paenibacillus kyungheensis</name>
    <dbReference type="NCBI Taxonomy" id="1452732"/>
    <lineage>
        <taxon>Bacteria</taxon>
        <taxon>Bacillati</taxon>
        <taxon>Bacillota</taxon>
        <taxon>Bacilli</taxon>
        <taxon>Bacillales</taxon>
        <taxon>Paenibacillaceae</taxon>
        <taxon>Paenibacillus</taxon>
    </lineage>
</organism>
<dbReference type="Pfam" id="PF13599">
    <property type="entry name" value="Pentapeptide_4"/>
    <property type="match status" value="1"/>
</dbReference>
<evidence type="ECO:0000313" key="2">
    <source>
        <dbReference type="Proteomes" id="UP001220509"/>
    </source>
</evidence>
<reference evidence="1 2" key="1">
    <citation type="submission" date="2023-02" db="EMBL/GenBank/DDBJ databases">
        <title>Genome sequence of Paenibacillus kyungheensis KACC 18744.</title>
        <authorList>
            <person name="Kim S."/>
            <person name="Heo J."/>
            <person name="Kwon S.-W."/>
        </authorList>
    </citation>
    <scope>NUCLEOTIDE SEQUENCE [LARGE SCALE GENOMIC DNA]</scope>
    <source>
        <strain evidence="1 2">KACC 18744</strain>
    </source>
</reference>
<dbReference type="RefSeq" id="WP_273613724.1">
    <property type="nucleotide sequence ID" value="NZ_CP117416.1"/>
</dbReference>
<dbReference type="Proteomes" id="UP001220509">
    <property type="component" value="Chromosome"/>
</dbReference>
<accession>A0AAX3M0F3</accession>
<dbReference type="InterPro" id="IPR052949">
    <property type="entry name" value="PA_immunity-related"/>
</dbReference>
<sequence>MNIPIEAPKIPQHLETLYEPLYTLQSKDEFSHARIEHFTIDRQEAQRVSFEKTIFEHVDMIESHLAEIELTDVIFDQCDLSNIPFPRSFVHRTEFRNCKLIGTDFAQSRLQNVRFTHCVADYSVFRFSQFKRVLFENCSLLGADYCSSVFNSVFFEQCQLDTAMLSGTSLDTVDLSTCDFTSLQIEIEDLRGCIISPYQASSFVGLMGLVIKS</sequence>
<dbReference type="InterPro" id="IPR001646">
    <property type="entry name" value="5peptide_repeat"/>
</dbReference>
<gene>
    <name evidence="1" type="ORF">PQ456_19680</name>
</gene>
<dbReference type="EMBL" id="CP117416">
    <property type="protein sequence ID" value="WCT55342.1"/>
    <property type="molecule type" value="Genomic_DNA"/>
</dbReference>
<dbReference type="PANTHER" id="PTHR42999:SF1">
    <property type="entry name" value="PENTAPEPTIDE REPEAT-CONTAINING PROTEIN"/>
    <property type="match status" value="1"/>
</dbReference>
<keyword evidence="2" id="KW-1185">Reference proteome</keyword>
<dbReference type="PANTHER" id="PTHR42999">
    <property type="entry name" value="ANTIBIOTIC RESISTANCE PROTEIN MCBG"/>
    <property type="match status" value="1"/>
</dbReference>
<proteinExistence type="predicted"/>
<name>A0AAX3M0F3_9BACL</name>
<dbReference type="SUPFAM" id="SSF141571">
    <property type="entry name" value="Pentapeptide repeat-like"/>
    <property type="match status" value="1"/>
</dbReference>
<dbReference type="Gene3D" id="2.160.20.80">
    <property type="entry name" value="E3 ubiquitin-protein ligase SopA"/>
    <property type="match status" value="1"/>
</dbReference>
<evidence type="ECO:0000313" key="1">
    <source>
        <dbReference type="EMBL" id="WCT55342.1"/>
    </source>
</evidence>
<protein>
    <submittedName>
        <fullName evidence="1">Pentapeptide repeat-containing protein</fullName>
    </submittedName>
</protein>